<evidence type="ECO:0000256" key="12">
    <source>
        <dbReference type="ARBA" id="ARBA00023204"/>
    </source>
</evidence>
<evidence type="ECO:0000256" key="2">
    <source>
        <dbReference type="ARBA" id="ARBA00002933"/>
    </source>
</evidence>
<dbReference type="FunFam" id="1.10.340.30:FF:000002">
    <property type="entry name" value="Adenine DNA glycosylase"/>
    <property type="match status" value="1"/>
</dbReference>
<dbReference type="GO" id="GO:0051539">
    <property type="term" value="F:4 iron, 4 sulfur cluster binding"/>
    <property type="evidence" value="ECO:0007669"/>
    <property type="project" value="UniProtKB-UniRule"/>
</dbReference>
<dbReference type="InterPro" id="IPR011257">
    <property type="entry name" value="DNA_glycosylase"/>
</dbReference>
<evidence type="ECO:0000256" key="3">
    <source>
        <dbReference type="ARBA" id="ARBA00008343"/>
    </source>
</evidence>
<evidence type="ECO:0000256" key="6">
    <source>
        <dbReference type="ARBA" id="ARBA00022485"/>
    </source>
</evidence>
<comment type="similarity">
    <text evidence="3 14">Belongs to the Nth/MutY family.</text>
</comment>
<keyword evidence="6" id="KW-0004">4Fe-4S</keyword>
<dbReference type="SUPFAM" id="SSF48150">
    <property type="entry name" value="DNA-glycosylase"/>
    <property type="match status" value="1"/>
</dbReference>
<keyword evidence="8 14" id="KW-0227">DNA damage</keyword>
<dbReference type="GO" id="GO:0006284">
    <property type="term" value="P:base-excision repair"/>
    <property type="evidence" value="ECO:0007669"/>
    <property type="project" value="UniProtKB-UniRule"/>
</dbReference>
<dbReference type="InterPro" id="IPR029119">
    <property type="entry name" value="MutY_C"/>
</dbReference>
<evidence type="ECO:0000259" key="15">
    <source>
        <dbReference type="SMART" id="SM00478"/>
    </source>
</evidence>
<evidence type="ECO:0000256" key="11">
    <source>
        <dbReference type="ARBA" id="ARBA00023014"/>
    </source>
</evidence>
<evidence type="ECO:0000256" key="7">
    <source>
        <dbReference type="ARBA" id="ARBA00022723"/>
    </source>
</evidence>
<dbReference type="RefSeq" id="WP_199114773.1">
    <property type="nucleotide sequence ID" value="NZ_JAELVQ010000008.1"/>
</dbReference>
<accession>A0A8J7INL7</accession>
<dbReference type="CDD" id="cd03431">
    <property type="entry name" value="NUDIX_DNA_Glycosylase_C-MutY"/>
    <property type="match status" value="1"/>
</dbReference>
<dbReference type="Gene3D" id="3.90.79.10">
    <property type="entry name" value="Nucleoside Triphosphate Pyrophosphohydrolase"/>
    <property type="match status" value="1"/>
</dbReference>
<evidence type="ECO:0000256" key="9">
    <source>
        <dbReference type="ARBA" id="ARBA00022801"/>
    </source>
</evidence>
<feature type="domain" description="HhH-GPD" evidence="15">
    <location>
        <begin position="35"/>
        <end position="186"/>
    </location>
</feature>
<evidence type="ECO:0000256" key="14">
    <source>
        <dbReference type="RuleBase" id="RU365096"/>
    </source>
</evidence>
<keyword evidence="11" id="KW-0411">Iron-sulfur</keyword>
<dbReference type="PANTHER" id="PTHR42944:SF1">
    <property type="entry name" value="ADENINE DNA GLYCOSYLASE"/>
    <property type="match status" value="1"/>
</dbReference>
<keyword evidence="12" id="KW-0234">DNA repair</keyword>
<dbReference type="InterPro" id="IPR015797">
    <property type="entry name" value="NUDIX_hydrolase-like_dom_sf"/>
</dbReference>
<dbReference type="Gene3D" id="1.10.340.30">
    <property type="entry name" value="Hypothetical protein, domain 2"/>
    <property type="match status" value="1"/>
</dbReference>
<dbReference type="PANTHER" id="PTHR42944">
    <property type="entry name" value="ADENINE DNA GLYCOSYLASE"/>
    <property type="match status" value="1"/>
</dbReference>
<proteinExistence type="inferred from homology"/>
<evidence type="ECO:0000256" key="4">
    <source>
        <dbReference type="ARBA" id="ARBA00012045"/>
    </source>
</evidence>
<dbReference type="InterPro" id="IPR005760">
    <property type="entry name" value="A/G_AdeGlyc_MutY"/>
</dbReference>
<protein>
    <recommendedName>
        <fullName evidence="5 14">Adenine DNA glycosylase</fullName>
        <ecNumber evidence="4 14">3.2.2.31</ecNumber>
    </recommendedName>
</protein>
<dbReference type="GO" id="GO:0032357">
    <property type="term" value="F:oxidized purine DNA binding"/>
    <property type="evidence" value="ECO:0007669"/>
    <property type="project" value="TreeGrafter"/>
</dbReference>
<keyword evidence="10 14" id="KW-0408">Iron</keyword>
<comment type="cofactor">
    <cofactor evidence="14">
        <name>[4Fe-4S] cluster</name>
        <dbReference type="ChEBI" id="CHEBI:49883"/>
    </cofactor>
    <text evidence="14">Binds 1 [4Fe-4S] cluster.</text>
</comment>
<evidence type="ECO:0000256" key="13">
    <source>
        <dbReference type="ARBA" id="ARBA00023295"/>
    </source>
</evidence>
<dbReference type="GO" id="GO:0035485">
    <property type="term" value="F:adenine/guanine mispair binding"/>
    <property type="evidence" value="ECO:0007669"/>
    <property type="project" value="TreeGrafter"/>
</dbReference>
<evidence type="ECO:0000256" key="8">
    <source>
        <dbReference type="ARBA" id="ARBA00022763"/>
    </source>
</evidence>
<sequence length="350" mass="40690">MIFSKILINWYSINKRDMPWRLTKDPYCIWLSEIILQQTQIKQGLPYYNAFLNAFPSVFKLAEAEESEVLKLWQGLGYYSRARNLHTTAKYIANDLKGAFPNTYKDLLKLKGVGDYTASAIASICFNETTAVVDGNVYRVLSRYFGITTPINTSNGNKEFKALAQELIDVNRPDEFNQAIMEFGAIQCKPQNPNCNICPLQNGCIAFNRSVINELPVKNKTLKIKKRYFNFLVIISNEKKTIIEKREHKGIWQNLYQFPLIETKKNTSIKAFEALLREHNLLKDRSFEFVLYNDEPIVHKLSHQHLYTNFWVVTIEELPVEGIPVEQVHDYAVPILIGKFIERFNFNRML</sequence>
<dbReference type="InterPro" id="IPR003265">
    <property type="entry name" value="HhH-GPD_domain"/>
</dbReference>
<dbReference type="GO" id="GO:0046872">
    <property type="term" value="F:metal ion binding"/>
    <property type="evidence" value="ECO:0007669"/>
    <property type="project" value="UniProtKB-UniRule"/>
</dbReference>
<dbReference type="EMBL" id="JAELVQ010000008">
    <property type="protein sequence ID" value="MBJ6368007.1"/>
    <property type="molecule type" value="Genomic_DNA"/>
</dbReference>
<dbReference type="InterPro" id="IPR000445">
    <property type="entry name" value="HhH_motif"/>
</dbReference>
<dbReference type="NCBIfam" id="TIGR01084">
    <property type="entry name" value="mutY"/>
    <property type="match status" value="1"/>
</dbReference>
<dbReference type="AlphaFoldDB" id="A0A8J7INL7"/>
<organism evidence="16 17">
    <name type="scientific">Snuella sedimenti</name>
    <dbReference type="NCBI Taxonomy" id="2798802"/>
    <lineage>
        <taxon>Bacteria</taxon>
        <taxon>Pseudomonadati</taxon>
        <taxon>Bacteroidota</taxon>
        <taxon>Flavobacteriia</taxon>
        <taxon>Flavobacteriales</taxon>
        <taxon>Flavobacteriaceae</taxon>
        <taxon>Snuella</taxon>
    </lineage>
</organism>
<dbReference type="Gene3D" id="1.10.1670.10">
    <property type="entry name" value="Helix-hairpin-Helix base-excision DNA repair enzymes (C-terminal)"/>
    <property type="match status" value="1"/>
</dbReference>
<reference evidence="16" key="1">
    <citation type="submission" date="2020-12" db="EMBL/GenBank/DDBJ databases">
        <title>Snuella sp. nov., isolated from sediment in Incheon.</title>
        <authorList>
            <person name="Kim W."/>
        </authorList>
    </citation>
    <scope>NUCLEOTIDE SEQUENCE</scope>
    <source>
        <strain evidence="16">CAU 1569</strain>
    </source>
</reference>
<comment type="caution">
    <text evidence="16">The sequence shown here is derived from an EMBL/GenBank/DDBJ whole genome shotgun (WGS) entry which is preliminary data.</text>
</comment>
<comment type="function">
    <text evidence="2">Adenine glycosylase active on G-A mispairs. MutY also corrects error-prone DNA synthesis past GO lesions which are due to the oxidatively damaged form of guanine: 7,8-dihydro-8-oxoguanine (8-oxo-dGTP).</text>
</comment>
<dbReference type="GO" id="GO:0034039">
    <property type="term" value="F:8-oxo-7,8-dihydroguanine DNA N-glycosylase activity"/>
    <property type="evidence" value="ECO:0007669"/>
    <property type="project" value="TreeGrafter"/>
</dbReference>
<dbReference type="Proteomes" id="UP000610931">
    <property type="component" value="Unassembled WGS sequence"/>
</dbReference>
<evidence type="ECO:0000313" key="17">
    <source>
        <dbReference type="Proteomes" id="UP000610931"/>
    </source>
</evidence>
<evidence type="ECO:0000256" key="1">
    <source>
        <dbReference type="ARBA" id="ARBA00000843"/>
    </source>
</evidence>
<dbReference type="SUPFAM" id="SSF55811">
    <property type="entry name" value="Nudix"/>
    <property type="match status" value="1"/>
</dbReference>
<gene>
    <name evidence="16" type="primary">mutY</name>
    <name evidence="16" type="ORF">JF259_07890</name>
</gene>
<dbReference type="InterPro" id="IPR023170">
    <property type="entry name" value="HhH_base_excis_C"/>
</dbReference>
<dbReference type="GO" id="GO:0000701">
    <property type="term" value="F:purine-specific mismatch base pair DNA N-glycosylase activity"/>
    <property type="evidence" value="ECO:0007669"/>
    <property type="project" value="UniProtKB-EC"/>
</dbReference>
<evidence type="ECO:0000256" key="10">
    <source>
        <dbReference type="ARBA" id="ARBA00023004"/>
    </source>
</evidence>
<dbReference type="InterPro" id="IPR044298">
    <property type="entry name" value="MIG/MutY"/>
</dbReference>
<dbReference type="Pfam" id="PF14815">
    <property type="entry name" value="NUDIX_4"/>
    <property type="match status" value="1"/>
</dbReference>
<dbReference type="Pfam" id="PF00730">
    <property type="entry name" value="HhH-GPD"/>
    <property type="match status" value="1"/>
</dbReference>
<dbReference type="GO" id="GO:0006298">
    <property type="term" value="P:mismatch repair"/>
    <property type="evidence" value="ECO:0007669"/>
    <property type="project" value="TreeGrafter"/>
</dbReference>
<keyword evidence="9" id="KW-0378">Hydrolase</keyword>
<keyword evidence="7" id="KW-0479">Metal-binding</keyword>
<dbReference type="Pfam" id="PF00633">
    <property type="entry name" value="HHH"/>
    <property type="match status" value="1"/>
</dbReference>
<dbReference type="EC" id="3.2.2.31" evidence="4 14"/>
<comment type="catalytic activity">
    <reaction evidence="1 14">
        <text>Hydrolyzes free adenine bases from 7,8-dihydro-8-oxoguanine:adenine mismatched double-stranded DNA, leaving an apurinic site.</text>
        <dbReference type="EC" id="3.2.2.31"/>
    </reaction>
</comment>
<keyword evidence="17" id="KW-1185">Reference proteome</keyword>
<dbReference type="SMART" id="SM00478">
    <property type="entry name" value="ENDO3c"/>
    <property type="match status" value="1"/>
</dbReference>
<evidence type="ECO:0000256" key="5">
    <source>
        <dbReference type="ARBA" id="ARBA00022023"/>
    </source>
</evidence>
<dbReference type="InterPro" id="IPR003651">
    <property type="entry name" value="Endonuclease3_FeS-loop_motif"/>
</dbReference>
<dbReference type="CDD" id="cd00056">
    <property type="entry name" value="ENDO3c"/>
    <property type="match status" value="1"/>
</dbReference>
<keyword evidence="13 14" id="KW-0326">Glycosidase</keyword>
<evidence type="ECO:0000313" key="16">
    <source>
        <dbReference type="EMBL" id="MBJ6368007.1"/>
    </source>
</evidence>
<dbReference type="SMART" id="SM00525">
    <property type="entry name" value="FES"/>
    <property type="match status" value="1"/>
</dbReference>
<name>A0A8J7INL7_9FLAO</name>